<evidence type="ECO:0000256" key="11">
    <source>
        <dbReference type="PIRSR" id="PIRSR605150-2"/>
    </source>
</evidence>
<feature type="transmembrane region" description="Helical" evidence="13">
    <location>
        <begin position="903"/>
        <end position="928"/>
    </location>
</feature>
<evidence type="ECO:0000313" key="14">
    <source>
        <dbReference type="Proteomes" id="UP000087171"/>
    </source>
</evidence>
<protein>
    <submittedName>
        <fullName evidence="15 16">Cellulose synthase-like protein D3</fullName>
    </submittedName>
</protein>
<dbReference type="Pfam" id="PF03552">
    <property type="entry name" value="Cellulose_synt"/>
    <property type="match status" value="1"/>
</dbReference>
<evidence type="ECO:0000256" key="6">
    <source>
        <dbReference type="ARBA" id="ARBA00023034"/>
    </source>
</evidence>
<dbReference type="FunFam" id="3.30.40.10:FF:000229">
    <property type="entry name" value="Cellulose synthase-like protein D3"/>
    <property type="match status" value="1"/>
</dbReference>
<keyword evidence="8" id="KW-0961">Cell wall biogenesis/degradation</keyword>
<dbReference type="GO" id="GO:0009409">
    <property type="term" value="P:response to cold"/>
    <property type="evidence" value="ECO:0007669"/>
    <property type="project" value="UniProtKB-ARBA"/>
</dbReference>
<feature type="transmembrane region" description="Helical" evidence="13">
    <location>
        <begin position="1031"/>
        <end position="1055"/>
    </location>
</feature>
<keyword evidence="4 13" id="KW-0812">Transmembrane</keyword>
<keyword evidence="14" id="KW-1185">Reference proteome</keyword>
<feature type="transmembrane region" description="Helical" evidence="13">
    <location>
        <begin position="1061"/>
        <end position="1082"/>
    </location>
</feature>
<dbReference type="Gene3D" id="3.90.550.10">
    <property type="entry name" value="Spore Coat Polysaccharide Biosynthesis Protein SpsA, Chain A"/>
    <property type="match status" value="1"/>
</dbReference>
<proteinExistence type="inferred from homology"/>
<feature type="binding site" evidence="11">
    <location>
        <position position="364"/>
    </location>
    <ligand>
        <name>UDP-alpha-D-glucose</name>
        <dbReference type="ChEBI" id="CHEBI:58885"/>
    </ligand>
</feature>
<dbReference type="Gene3D" id="3.30.40.10">
    <property type="entry name" value="Zinc/RING finger domain, C3HC4 (zinc finger)"/>
    <property type="match status" value="1"/>
</dbReference>
<evidence type="ECO:0000256" key="5">
    <source>
        <dbReference type="ARBA" id="ARBA00022989"/>
    </source>
</evidence>
<keyword evidence="7 13" id="KW-0472">Membrane</keyword>
<feature type="active site" evidence="10">
    <location>
        <position position="833"/>
    </location>
</feature>
<feature type="transmembrane region" description="Helical" evidence="13">
    <location>
        <begin position="264"/>
        <end position="289"/>
    </location>
</feature>
<feature type="active site" evidence="10">
    <location>
        <position position="400"/>
    </location>
</feature>
<dbReference type="AlphaFoldDB" id="A0A1S2YZP9"/>
<dbReference type="KEGG" id="cam:101509896"/>
<dbReference type="Pfam" id="PF14570">
    <property type="entry name" value="zf-RING_4"/>
    <property type="match status" value="1"/>
</dbReference>
<evidence type="ECO:0000256" key="10">
    <source>
        <dbReference type="PIRSR" id="PIRSR605150-1"/>
    </source>
</evidence>
<dbReference type="OrthoDB" id="72851at2759"/>
<reference evidence="14" key="1">
    <citation type="journal article" date="2013" name="Nat. Biotechnol.">
        <title>Draft genome sequence of chickpea (Cicer arietinum) provides a resource for trait improvement.</title>
        <authorList>
            <person name="Varshney R.K."/>
            <person name="Song C."/>
            <person name="Saxena R.K."/>
            <person name="Azam S."/>
            <person name="Yu S."/>
            <person name="Sharpe A.G."/>
            <person name="Cannon S."/>
            <person name="Baek J."/>
            <person name="Rosen B.D."/>
            <person name="Tar'an B."/>
            <person name="Millan T."/>
            <person name="Zhang X."/>
            <person name="Ramsay L.D."/>
            <person name="Iwata A."/>
            <person name="Wang Y."/>
            <person name="Nelson W."/>
            <person name="Farmer A.D."/>
            <person name="Gaur P.M."/>
            <person name="Soderlund C."/>
            <person name="Penmetsa R.V."/>
            <person name="Xu C."/>
            <person name="Bharti A.K."/>
            <person name="He W."/>
            <person name="Winter P."/>
            <person name="Zhao S."/>
            <person name="Hane J.K."/>
            <person name="Carrasquilla-Garcia N."/>
            <person name="Condie J.A."/>
            <person name="Upadhyaya H.D."/>
            <person name="Luo M.C."/>
            <person name="Thudi M."/>
            <person name="Gowda C.L."/>
            <person name="Singh N.P."/>
            <person name="Lichtenzveig J."/>
            <person name="Gali K.K."/>
            <person name="Rubio J."/>
            <person name="Nadarajan N."/>
            <person name="Dolezel J."/>
            <person name="Bansal K.C."/>
            <person name="Xu X."/>
            <person name="Edwards D."/>
            <person name="Zhang G."/>
            <person name="Kahl G."/>
            <person name="Gil J."/>
            <person name="Singh K.B."/>
            <person name="Datta S.K."/>
            <person name="Jackson S.A."/>
            <person name="Wang J."/>
            <person name="Cook D.R."/>
        </authorList>
    </citation>
    <scope>NUCLEOTIDE SEQUENCE [LARGE SCALE GENOMIC DNA]</scope>
    <source>
        <strain evidence="14">cv. CDC Frontier</strain>
    </source>
</reference>
<evidence type="ECO:0000256" key="7">
    <source>
        <dbReference type="ARBA" id="ARBA00023136"/>
    </source>
</evidence>
<dbReference type="GO" id="GO:0016760">
    <property type="term" value="F:cellulose synthase (UDP-forming) activity"/>
    <property type="evidence" value="ECO:0007669"/>
    <property type="project" value="InterPro"/>
</dbReference>
<dbReference type="GO" id="GO:0071555">
    <property type="term" value="P:cell wall organization"/>
    <property type="evidence" value="ECO:0007669"/>
    <property type="project" value="UniProtKB-KW"/>
</dbReference>
<reference evidence="15 16" key="2">
    <citation type="submission" date="2023-09" db="UniProtKB">
        <authorList>
            <consortium name="RefSeq"/>
        </authorList>
    </citation>
    <scope>IDENTIFICATION</scope>
    <source>
        <tissue evidence="15 16">Etiolated seedlings</tissue>
    </source>
</reference>
<evidence type="ECO:0000256" key="13">
    <source>
        <dbReference type="SAM" id="Phobius"/>
    </source>
</evidence>
<evidence type="ECO:0000256" key="4">
    <source>
        <dbReference type="ARBA" id="ARBA00022692"/>
    </source>
</evidence>
<keyword evidence="2" id="KW-0328">Glycosyltransferase</keyword>
<evidence type="ECO:0000256" key="2">
    <source>
        <dbReference type="ARBA" id="ARBA00022676"/>
    </source>
</evidence>
<evidence type="ECO:0000256" key="3">
    <source>
        <dbReference type="ARBA" id="ARBA00022679"/>
    </source>
</evidence>
<evidence type="ECO:0000256" key="8">
    <source>
        <dbReference type="ARBA" id="ARBA00023316"/>
    </source>
</evidence>
<feature type="binding site" evidence="11">
    <location>
        <position position="400"/>
    </location>
    <ligand>
        <name>UDP-alpha-D-glucose</name>
        <dbReference type="ChEBI" id="CHEBI:58885"/>
    </ligand>
</feature>
<dbReference type="STRING" id="3827.A0A1S2YZP9"/>
<dbReference type="PANTHER" id="PTHR13301">
    <property type="entry name" value="X-BOX TRANSCRIPTION FACTOR-RELATED"/>
    <property type="match status" value="1"/>
</dbReference>
<feature type="binding site" evidence="12">
    <location>
        <position position="593"/>
    </location>
    <ligand>
        <name>Mn(2+)</name>
        <dbReference type="ChEBI" id="CHEBI:29035"/>
    </ligand>
</feature>
<feature type="transmembrane region" description="Helical" evidence="13">
    <location>
        <begin position="301"/>
        <end position="320"/>
    </location>
</feature>
<dbReference type="SUPFAM" id="SSF53448">
    <property type="entry name" value="Nucleotide-diphospho-sugar transferases"/>
    <property type="match status" value="1"/>
</dbReference>
<keyword evidence="3" id="KW-0808">Transferase</keyword>
<gene>
    <name evidence="15 16" type="primary">LOC101509896</name>
</gene>
<dbReference type="InterPro" id="IPR029044">
    <property type="entry name" value="Nucleotide-diphossugar_trans"/>
</dbReference>
<name>A0A1S2YZP9_CICAR</name>
<dbReference type="eggNOG" id="ENOG502QU14">
    <property type="taxonomic scope" value="Eukaryota"/>
</dbReference>
<accession>A0A1S2YZP9</accession>
<evidence type="ECO:0000256" key="1">
    <source>
        <dbReference type="ARBA" id="ARBA00004653"/>
    </source>
</evidence>
<dbReference type="InterPro" id="IPR013083">
    <property type="entry name" value="Znf_RING/FYVE/PHD"/>
</dbReference>
<dbReference type="PaxDb" id="3827-XP_004512470.1"/>
<evidence type="ECO:0000313" key="15">
    <source>
        <dbReference type="RefSeq" id="XP_004512470.1"/>
    </source>
</evidence>
<evidence type="ECO:0000256" key="12">
    <source>
        <dbReference type="PIRSR" id="PIRSR605150-3"/>
    </source>
</evidence>
<feature type="transmembrane region" description="Helical" evidence="13">
    <location>
        <begin position="1094"/>
        <end position="1114"/>
    </location>
</feature>
<keyword evidence="5 13" id="KW-1133">Transmembrane helix</keyword>
<comment type="subcellular location">
    <subcellularLocation>
        <location evidence="1">Golgi apparatus membrane</location>
        <topology evidence="1">Multi-pass membrane protein</topology>
    </subcellularLocation>
</comment>
<evidence type="ECO:0000313" key="16">
    <source>
        <dbReference type="RefSeq" id="XP_012574635.1"/>
    </source>
</evidence>
<feature type="binding site" evidence="11">
    <location>
        <position position="370"/>
    </location>
    <ligand>
        <name>UDP-alpha-D-glucose</name>
        <dbReference type="ChEBI" id="CHEBI:58885"/>
    </ligand>
</feature>
<dbReference type="GeneID" id="101509896"/>
<sequence length="1130" mass="127302">MGSKSNLKHGSSMVRKITQLSNDMDQETESASGNVGLNTYSVQIPKTPDNQPMAMDISLERSTSRRVEDQYASSSMFTGGFNQVTRAQLKDKVIESESSHPQMAGTKGSACAVPGCDGKVMNDERGLDLLPCDCGYKICRDCYRDSLRIGEGICPGCKEPYQEEQEMEEEAAHVVNQRESLPLSPSAGASKMERRLSLMKSGPLMRSQTNEFDHAQWLFETKGSYGYGNAVWPKDSEDDASSDWMGGDPNVFQEKAWRPLTRKLSISAAILSPYRLIILARMVILVFFLKWRVENPNDDALWLWSMSVVCEIWFAFSWLLDQLPKLFPINRVADLDVLKEKFETPSPTNPSGKSDLPGIDMFVSTADPEKEPPLVTANTILSILAADYPVEKLSCYVSDDGGSLLTFEAMAEAASFANLWVPFCRKHDIEPRNPESYFSLKRDPYKNKVRSDFVRDRRRVKREYDEFKVRINGLPDSIRRRADAYNAREEIKAMKLWREAENDEPMENLKIPKATWMADGTHWPGTWTHSAPEHSRSDHASIIQVMLKPPSDEPLSCTPSDSNAMDLTEVDIRLPILVYVSREKRPGYDHNKKAGAMNALVRASAIMSNGPFILNLDCDHYIYNSQALREGMCYMMDRDGDRICYVQFPQRFEGIDPSDRYANHNTVFFDVNMRALDGIQGPVYVGTGCLFRRTALYGFDPPRVQEEAASWFGSKKKKSSSVASVPEVGSEEDQSFRNGSIDDEEMITSLIPKKFGNSSLFVDSIRVAEFQGRPLADHPSIKNGRQPGALTLRRDLLDAATVAEAINVISCWYEDKTEWGDRVGWIYGSVTEDVVTGYRMHNRGWRSVYCVTKRDAFRGTAPINLTDRLHQVLRWATGSVEIFFSRNNALFANTRLKFLQRIAYLNVGIYPFTSIFLVVYCFLPALSLFSGQFIVQSLKVTFLVYLMGITVTLILLAALEIKWSGIELEEWWRNEQFWLIGGTSAHLAAVLQGLLKVVAGIEISFTLTSKSSGDDENDEYAELYLIKWSSLMILPITIMMVNLIAIAVAVSRTIYSDDRQWSSLLGGVFFSFWVLAHLYPFAKGLMGRRGRTPTIVFVWSALIAITISLLWVAIDPPSGQNQIGGSFQFP</sequence>
<organism evidence="15">
    <name type="scientific">Cicer arietinum</name>
    <name type="common">Chickpea</name>
    <name type="synonym">Garbanzo</name>
    <dbReference type="NCBI Taxonomy" id="3827"/>
    <lineage>
        <taxon>Eukaryota</taxon>
        <taxon>Viridiplantae</taxon>
        <taxon>Streptophyta</taxon>
        <taxon>Embryophyta</taxon>
        <taxon>Tracheophyta</taxon>
        <taxon>Spermatophyta</taxon>
        <taxon>Magnoliopsida</taxon>
        <taxon>eudicotyledons</taxon>
        <taxon>Gunneridae</taxon>
        <taxon>Pentapetalae</taxon>
        <taxon>rosids</taxon>
        <taxon>fabids</taxon>
        <taxon>Fabales</taxon>
        <taxon>Fabaceae</taxon>
        <taxon>Papilionoideae</taxon>
        <taxon>50 kb inversion clade</taxon>
        <taxon>NPAAA clade</taxon>
        <taxon>Hologalegina</taxon>
        <taxon>IRL clade</taxon>
        <taxon>Cicereae</taxon>
        <taxon>Cicer</taxon>
    </lineage>
</organism>
<feature type="transmembrane region" description="Helical" evidence="13">
    <location>
        <begin position="940"/>
        <end position="959"/>
    </location>
</feature>
<dbReference type="RefSeq" id="XP_012574635.1">
    <property type="nucleotide sequence ID" value="XM_012719181.2"/>
</dbReference>
<keyword evidence="6" id="KW-0333">Golgi apparatus</keyword>
<evidence type="ECO:0000256" key="9">
    <source>
        <dbReference type="ARBA" id="ARBA00061286"/>
    </source>
</evidence>
<feature type="binding site" evidence="11">
    <location>
        <position position="371"/>
    </location>
    <ligand>
        <name>UDP-alpha-D-glucose</name>
        <dbReference type="ChEBI" id="CHEBI:58885"/>
    </ligand>
</feature>
<dbReference type="FunFam" id="3.90.550.10:FF:000040">
    <property type="entry name" value="cellulose synthase-like protein D3"/>
    <property type="match status" value="1"/>
</dbReference>
<dbReference type="GO" id="GO:0030244">
    <property type="term" value="P:cellulose biosynthetic process"/>
    <property type="evidence" value="ECO:0007669"/>
    <property type="project" value="InterPro"/>
</dbReference>
<dbReference type="Proteomes" id="UP000087171">
    <property type="component" value="Chromosome Ca8"/>
</dbReference>
<dbReference type="GO" id="GO:0051753">
    <property type="term" value="F:mannan synthase activity"/>
    <property type="evidence" value="ECO:0007669"/>
    <property type="project" value="UniProtKB-ARBA"/>
</dbReference>
<dbReference type="InterPro" id="IPR005150">
    <property type="entry name" value="Cellulose_synth"/>
</dbReference>
<dbReference type="SUPFAM" id="SSF57850">
    <property type="entry name" value="RING/U-box"/>
    <property type="match status" value="1"/>
</dbReference>
<feature type="binding site" evidence="12">
    <location>
        <position position="617"/>
    </location>
    <ligand>
        <name>Mn(2+)</name>
        <dbReference type="ChEBI" id="CHEBI:29035"/>
    </ligand>
</feature>
<dbReference type="GO" id="GO:0000139">
    <property type="term" value="C:Golgi membrane"/>
    <property type="evidence" value="ECO:0007669"/>
    <property type="project" value="UniProtKB-SubCell"/>
</dbReference>
<feature type="binding site" evidence="11">
    <location>
        <position position="592"/>
    </location>
    <ligand>
        <name>UDP-alpha-D-glucose</name>
        <dbReference type="ChEBI" id="CHEBI:58885"/>
    </ligand>
</feature>
<comment type="similarity">
    <text evidence="9">Belongs to the glycosyltransferase 2 family. Plant cellulose synthase-like D subfamily.</text>
</comment>
<dbReference type="RefSeq" id="XP_004512470.1">
    <property type="nucleotide sequence ID" value="XM_004512413.3"/>
</dbReference>